<dbReference type="EMBL" id="UINC01001410">
    <property type="protein sequence ID" value="SUZ80011.1"/>
    <property type="molecule type" value="Genomic_DNA"/>
</dbReference>
<dbReference type="Gene3D" id="2.60.40.1120">
    <property type="entry name" value="Carboxypeptidase-like, regulatory domain"/>
    <property type="match status" value="1"/>
</dbReference>
<dbReference type="GO" id="GO:0015344">
    <property type="term" value="F:siderophore uptake transmembrane transporter activity"/>
    <property type="evidence" value="ECO:0007669"/>
    <property type="project" value="TreeGrafter"/>
</dbReference>
<evidence type="ECO:0000259" key="9">
    <source>
        <dbReference type="Pfam" id="PF00593"/>
    </source>
</evidence>
<dbReference type="GO" id="GO:0044718">
    <property type="term" value="P:siderophore transmembrane transport"/>
    <property type="evidence" value="ECO:0007669"/>
    <property type="project" value="TreeGrafter"/>
</dbReference>
<dbReference type="GO" id="GO:0009279">
    <property type="term" value="C:cell outer membrane"/>
    <property type="evidence" value="ECO:0007669"/>
    <property type="project" value="UniProtKB-SubCell"/>
</dbReference>
<evidence type="ECO:0000256" key="4">
    <source>
        <dbReference type="ARBA" id="ARBA00022729"/>
    </source>
</evidence>
<dbReference type="SUPFAM" id="SSF49464">
    <property type="entry name" value="Carboxypeptidase regulatory domain-like"/>
    <property type="match status" value="1"/>
</dbReference>
<name>A0A381QL04_9ZZZZ</name>
<dbReference type="Pfam" id="PF13715">
    <property type="entry name" value="CarbopepD_reg_2"/>
    <property type="match status" value="1"/>
</dbReference>
<proteinExistence type="predicted"/>
<dbReference type="InterPro" id="IPR036942">
    <property type="entry name" value="Beta-barrel_TonB_sf"/>
</dbReference>
<evidence type="ECO:0000256" key="3">
    <source>
        <dbReference type="ARBA" id="ARBA00022692"/>
    </source>
</evidence>
<evidence type="ECO:0000256" key="8">
    <source>
        <dbReference type="ARBA" id="ARBA00023237"/>
    </source>
</evidence>
<dbReference type="InterPro" id="IPR008969">
    <property type="entry name" value="CarboxyPept-like_regulatory"/>
</dbReference>
<dbReference type="PROSITE" id="PS52016">
    <property type="entry name" value="TONB_DEPENDENT_REC_3"/>
    <property type="match status" value="1"/>
</dbReference>
<evidence type="ECO:0000256" key="6">
    <source>
        <dbReference type="ARBA" id="ARBA00023136"/>
    </source>
</evidence>
<keyword evidence="8" id="KW-0998">Cell outer membrane</keyword>
<sequence length="813" mass="91634">MFFCKFKYYTIVFGIFGALLAAQGSTISGGVQDQRGIRLAGANVVIKNTDQGTATNEDGKYRILNVPAGTYEVSAMYIGHRTVTKKVEIKSGGDIVLDFQLKQSMIDLDEVVVAASFSERKKRAQASPVTVISQDELRLLPIRSVDEVLLGKVPGGYANLPHRPGQNNSAFTLRGGTSGSGRPLGDVKIYVDGVELLGFDVQSYPGIADFLDPSDIEKIEVLRGPMGSTLHGSNAQSGIIHIFTKRGSSSNKNKWKVKLARKNTDAPILGESVFGQEVSFGFSGRSSPDVSFNLGANKTVDEEVMPSNGKNVEQLKLHAAMNVRIGPAVIDVKTFQNWGEQGFISNLYHLLKYQEERSWTNAPDHWDFIPSDGSIAYYKPGFSLNYIQNFTPNFYQNLVIGNDTRQSLYKKIGSNGSESYLKHDWNRTTINYFWHLKKKFSNLVEIDITTGAQRTRSSNVRLSGMLEESKDQYYYEDFDDASLVDQGYTNIGYYAEVVLGYQDRLFLTIGERMEENEYFGKDYGRHYSPRLGFSYIWELGSLICKARAAWGSGGINPPQAMQALPSESQSTINIGNPDLRPERQSGYEIGGDFYFGDNFFLELTYFDQQFLDGIQNDPSIDDLQTLKQEYWYINFGEIINKGWELAAKTRIGPLYVNATYSILDSRWGQDTIRQNDPNFEGFFDEGVRRNDVPTSTANLSVSYNLPAFSEKNPREGALVIDLNYNGKKKGRDWLLYYDGLYNPDVAPYTYYSKDLLINYDPYLLVRLRCNYWLTKNVNVFLDIRNLTDHEDISRGITQPALGRQTTFGLDLEF</sequence>
<keyword evidence="7" id="KW-0675">Receptor</keyword>
<dbReference type="InterPro" id="IPR012910">
    <property type="entry name" value="Plug_dom"/>
</dbReference>
<feature type="domain" description="TonB-dependent receptor-like beta-barrel" evidence="9">
    <location>
        <begin position="345"/>
        <end position="786"/>
    </location>
</feature>
<dbReference type="Pfam" id="PF07715">
    <property type="entry name" value="Plug"/>
    <property type="match status" value="1"/>
</dbReference>
<accession>A0A381QL04</accession>
<evidence type="ECO:0000259" key="10">
    <source>
        <dbReference type="Pfam" id="PF07715"/>
    </source>
</evidence>
<reference evidence="11" key="1">
    <citation type="submission" date="2018-05" db="EMBL/GenBank/DDBJ databases">
        <authorList>
            <person name="Lanie J.A."/>
            <person name="Ng W.-L."/>
            <person name="Kazmierczak K.M."/>
            <person name="Andrzejewski T.M."/>
            <person name="Davidsen T.M."/>
            <person name="Wayne K.J."/>
            <person name="Tettelin H."/>
            <person name="Glass J.I."/>
            <person name="Rusch D."/>
            <person name="Podicherti R."/>
            <person name="Tsui H.-C.T."/>
            <person name="Winkler M.E."/>
        </authorList>
    </citation>
    <scope>NUCLEOTIDE SEQUENCE</scope>
</reference>
<dbReference type="AlphaFoldDB" id="A0A381QL04"/>
<evidence type="ECO:0008006" key="12">
    <source>
        <dbReference type="Google" id="ProtNLM"/>
    </source>
</evidence>
<keyword evidence="5" id="KW-0798">TonB box</keyword>
<keyword evidence="3" id="KW-0812">Transmembrane</keyword>
<evidence type="ECO:0000313" key="11">
    <source>
        <dbReference type="EMBL" id="SUZ80011.1"/>
    </source>
</evidence>
<keyword evidence="4" id="KW-0732">Signal</keyword>
<evidence type="ECO:0000256" key="5">
    <source>
        <dbReference type="ARBA" id="ARBA00023077"/>
    </source>
</evidence>
<feature type="domain" description="TonB-dependent receptor plug" evidence="10">
    <location>
        <begin position="122"/>
        <end position="238"/>
    </location>
</feature>
<gene>
    <name evidence="11" type="ORF">METZ01_LOCUS32865</name>
</gene>
<dbReference type="SUPFAM" id="SSF56935">
    <property type="entry name" value="Porins"/>
    <property type="match status" value="1"/>
</dbReference>
<evidence type="ECO:0000256" key="1">
    <source>
        <dbReference type="ARBA" id="ARBA00004571"/>
    </source>
</evidence>
<dbReference type="PANTHER" id="PTHR30069">
    <property type="entry name" value="TONB-DEPENDENT OUTER MEMBRANE RECEPTOR"/>
    <property type="match status" value="1"/>
</dbReference>
<dbReference type="InterPro" id="IPR037066">
    <property type="entry name" value="Plug_dom_sf"/>
</dbReference>
<comment type="subcellular location">
    <subcellularLocation>
        <location evidence="1">Cell outer membrane</location>
        <topology evidence="1">Multi-pass membrane protein</topology>
    </subcellularLocation>
</comment>
<dbReference type="Gene3D" id="2.170.130.10">
    <property type="entry name" value="TonB-dependent receptor, plug domain"/>
    <property type="match status" value="1"/>
</dbReference>
<organism evidence="11">
    <name type="scientific">marine metagenome</name>
    <dbReference type="NCBI Taxonomy" id="408172"/>
    <lineage>
        <taxon>unclassified sequences</taxon>
        <taxon>metagenomes</taxon>
        <taxon>ecological metagenomes</taxon>
    </lineage>
</organism>
<protein>
    <recommendedName>
        <fullName evidence="12">TonB-dependent receptor plug domain-containing protein</fullName>
    </recommendedName>
</protein>
<dbReference type="Pfam" id="PF00593">
    <property type="entry name" value="TonB_dep_Rec_b-barrel"/>
    <property type="match status" value="1"/>
</dbReference>
<keyword evidence="2" id="KW-0813">Transport</keyword>
<dbReference type="PANTHER" id="PTHR30069:SF29">
    <property type="entry name" value="HEMOGLOBIN AND HEMOGLOBIN-HAPTOGLOBIN-BINDING PROTEIN 1-RELATED"/>
    <property type="match status" value="1"/>
</dbReference>
<dbReference type="InterPro" id="IPR039426">
    <property type="entry name" value="TonB-dep_rcpt-like"/>
</dbReference>
<keyword evidence="6" id="KW-0472">Membrane</keyword>
<evidence type="ECO:0000256" key="2">
    <source>
        <dbReference type="ARBA" id="ARBA00022448"/>
    </source>
</evidence>
<evidence type="ECO:0000256" key="7">
    <source>
        <dbReference type="ARBA" id="ARBA00023170"/>
    </source>
</evidence>
<dbReference type="InterPro" id="IPR000531">
    <property type="entry name" value="Beta-barrel_TonB"/>
</dbReference>
<dbReference type="Gene3D" id="2.40.170.20">
    <property type="entry name" value="TonB-dependent receptor, beta-barrel domain"/>
    <property type="match status" value="1"/>
</dbReference>